<feature type="domain" description="Tail specific protease" evidence="2">
    <location>
        <begin position="257"/>
        <end position="459"/>
    </location>
</feature>
<feature type="signal peptide" evidence="1">
    <location>
        <begin position="1"/>
        <end position="32"/>
    </location>
</feature>
<gene>
    <name evidence="3" type="ORF">GEV47_07905</name>
</gene>
<dbReference type="GO" id="GO:0006508">
    <property type="term" value="P:proteolysis"/>
    <property type="evidence" value="ECO:0007669"/>
    <property type="project" value="InterPro"/>
</dbReference>
<proteinExistence type="predicted"/>
<feature type="chain" id="PRO_5032483110" description="Tail specific protease domain-containing protein" evidence="1">
    <location>
        <begin position="33"/>
        <end position="500"/>
    </location>
</feature>
<evidence type="ECO:0000313" key="3">
    <source>
        <dbReference type="EMBL" id="MQR00606.1"/>
    </source>
</evidence>
<organism evidence="3 4">
    <name type="scientific">Glaciimonas soli</name>
    <dbReference type="NCBI Taxonomy" id="2590999"/>
    <lineage>
        <taxon>Bacteria</taxon>
        <taxon>Pseudomonadati</taxon>
        <taxon>Pseudomonadota</taxon>
        <taxon>Betaproteobacteria</taxon>
        <taxon>Burkholderiales</taxon>
        <taxon>Oxalobacteraceae</taxon>
        <taxon>Glaciimonas</taxon>
    </lineage>
</organism>
<dbReference type="RefSeq" id="WP_153234191.1">
    <property type="nucleotide sequence ID" value="NZ_WINI01000003.1"/>
</dbReference>
<keyword evidence="1" id="KW-0732">Signal</keyword>
<dbReference type="InterPro" id="IPR005151">
    <property type="entry name" value="Tail-specific_protease"/>
</dbReference>
<dbReference type="EMBL" id="WINI01000003">
    <property type="protein sequence ID" value="MQR00606.1"/>
    <property type="molecule type" value="Genomic_DNA"/>
</dbReference>
<dbReference type="Proteomes" id="UP000451565">
    <property type="component" value="Unassembled WGS sequence"/>
</dbReference>
<evidence type="ECO:0000256" key="1">
    <source>
        <dbReference type="SAM" id="SignalP"/>
    </source>
</evidence>
<evidence type="ECO:0000259" key="2">
    <source>
        <dbReference type="Pfam" id="PF03572"/>
    </source>
</evidence>
<dbReference type="GO" id="GO:0008236">
    <property type="term" value="F:serine-type peptidase activity"/>
    <property type="evidence" value="ECO:0007669"/>
    <property type="project" value="InterPro"/>
</dbReference>
<comment type="caution">
    <text evidence="3">The sequence shown here is derived from an EMBL/GenBank/DDBJ whole genome shotgun (WGS) entry which is preliminary data.</text>
</comment>
<protein>
    <recommendedName>
        <fullName evidence="2">Tail specific protease domain-containing protein</fullName>
    </recommendedName>
</protein>
<evidence type="ECO:0000313" key="4">
    <source>
        <dbReference type="Proteomes" id="UP000451565"/>
    </source>
</evidence>
<reference evidence="3 4" key="1">
    <citation type="submission" date="2019-10" db="EMBL/GenBank/DDBJ databases">
        <title>Glaciimonas soli sp. nov., a psychrophilic bacterium isolated from the forest soil of a high elevation mountain in Taiwan.</title>
        <authorList>
            <person name="Wang L.-T."/>
            <person name="Shieh W.Y."/>
        </authorList>
    </citation>
    <scope>NUCLEOTIDE SEQUENCE [LARGE SCALE GENOMIC DNA]</scope>
    <source>
        <strain evidence="3 4">GS1</strain>
    </source>
</reference>
<sequence>MVSTIRFAIPRRLLILPLLIFSTALASYPAHADPATIDWNAAAKQDIKFAADSIRTSHAGAVSGQLNVTVPLESGVLADTVEAEKIQTQQDYRRLMTRFIASFGDPHTGLYLHLTTHAWTGLVIDRIAGQYRVIWSEPDWPTPLPPKNATVQSCDGVWIGTYLKTNVAPFVNHSTEYPTTFSELARQTMFDTGLGWTPKQCVFTLQDHSTKRFDLPLRSVPDNVSKERIKEIRQQYTAKAKPVGLYTLANDRHWVGMPDFNGSVSAAAYENLYKQLATLKKSGWIIFDLRGNGGGDSSWGTRALQAVYGTEYGEKLGNTATYSKAMIVNQATINLFKRFASLPEYAASKDEFDHAVQKLEAAQRAGDKMAIVEDMTPADATTLALQASARPHGPRIAAVIDRGCFSSCMNFLQQIESISDTVVLGEPTIGYSPYGEINEFNLPSGNGAIYIPSAVYTSLQATREPFMPDIAYPGNIADDDALMKWVNGILTSLKPGQKKP</sequence>
<keyword evidence="4" id="KW-1185">Reference proteome</keyword>
<dbReference type="Gene3D" id="3.90.226.10">
    <property type="entry name" value="2-enoyl-CoA Hydratase, Chain A, domain 1"/>
    <property type="match status" value="1"/>
</dbReference>
<dbReference type="SUPFAM" id="SSF52096">
    <property type="entry name" value="ClpP/crotonase"/>
    <property type="match status" value="1"/>
</dbReference>
<accession>A0A843YVH6</accession>
<dbReference type="AlphaFoldDB" id="A0A843YVH6"/>
<name>A0A843YVH6_9BURK</name>
<dbReference type="InterPro" id="IPR029045">
    <property type="entry name" value="ClpP/crotonase-like_dom_sf"/>
</dbReference>
<dbReference type="OrthoDB" id="7266775at2"/>
<dbReference type="Pfam" id="PF03572">
    <property type="entry name" value="Peptidase_S41"/>
    <property type="match status" value="1"/>
</dbReference>